<dbReference type="Pfam" id="PF17919">
    <property type="entry name" value="RT_RNaseH_2"/>
    <property type="match status" value="1"/>
</dbReference>
<dbReference type="Pfam" id="PF00078">
    <property type="entry name" value="RVT_1"/>
    <property type="match status" value="1"/>
</dbReference>
<feature type="domain" description="CCHC-type" evidence="3">
    <location>
        <begin position="251"/>
        <end position="265"/>
    </location>
</feature>
<name>A0ABM1ZIS0_AEDAL</name>
<keyword evidence="1" id="KW-0479">Metal-binding</keyword>
<evidence type="ECO:0000259" key="3">
    <source>
        <dbReference type="PROSITE" id="PS50158"/>
    </source>
</evidence>
<dbReference type="InterPro" id="IPR021109">
    <property type="entry name" value="Peptidase_aspartic_dom_sf"/>
</dbReference>
<keyword evidence="6" id="KW-1185">Reference proteome</keyword>
<dbReference type="Gene3D" id="3.30.70.270">
    <property type="match status" value="2"/>
</dbReference>
<reference evidence="5" key="2">
    <citation type="submission" date="2025-05" db="UniProtKB">
        <authorList>
            <consortium name="EnsemblMetazoa"/>
        </authorList>
    </citation>
    <scope>IDENTIFICATION</scope>
    <source>
        <strain evidence="5">Foshan</strain>
    </source>
</reference>
<dbReference type="GeneID" id="134286625"/>
<dbReference type="PANTHER" id="PTHR37984">
    <property type="entry name" value="PROTEIN CBG26694"/>
    <property type="match status" value="1"/>
</dbReference>
<evidence type="ECO:0000313" key="5">
    <source>
        <dbReference type="EnsemblMetazoa" id="AALFPA23_018891.P27766"/>
    </source>
</evidence>
<dbReference type="InterPro" id="IPR043502">
    <property type="entry name" value="DNA/RNA_pol_sf"/>
</dbReference>
<dbReference type="SUPFAM" id="SSF56672">
    <property type="entry name" value="DNA/RNA polymerases"/>
    <property type="match status" value="1"/>
</dbReference>
<keyword evidence="1" id="KW-0863">Zinc-finger</keyword>
<evidence type="ECO:0000259" key="4">
    <source>
        <dbReference type="PROSITE" id="PS50878"/>
    </source>
</evidence>
<evidence type="ECO:0008006" key="7">
    <source>
        <dbReference type="Google" id="ProtNLM"/>
    </source>
</evidence>
<reference evidence="6" key="1">
    <citation type="journal article" date="2015" name="Proc. Natl. Acad. Sci. U.S.A.">
        <title>Genome sequence of the Asian Tiger mosquito, Aedes albopictus, reveals insights into its biology, genetics, and evolution.</title>
        <authorList>
            <person name="Chen X.G."/>
            <person name="Jiang X."/>
            <person name="Gu J."/>
            <person name="Xu M."/>
            <person name="Wu Y."/>
            <person name="Deng Y."/>
            <person name="Zhang C."/>
            <person name="Bonizzoni M."/>
            <person name="Dermauw W."/>
            <person name="Vontas J."/>
            <person name="Armbruster P."/>
            <person name="Huang X."/>
            <person name="Yang Y."/>
            <person name="Zhang H."/>
            <person name="He W."/>
            <person name="Peng H."/>
            <person name="Liu Y."/>
            <person name="Wu K."/>
            <person name="Chen J."/>
            <person name="Lirakis M."/>
            <person name="Topalis P."/>
            <person name="Van Leeuwen T."/>
            <person name="Hall A.B."/>
            <person name="Jiang X."/>
            <person name="Thorpe C."/>
            <person name="Mueller R.L."/>
            <person name="Sun C."/>
            <person name="Waterhouse R.M."/>
            <person name="Yan G."/>
            <person name="Tu Z.J."/>
            <person name="Fang X."/>
            <person name="James A.A."/>
        </authorList>
    </citation>
    <scope>NUCLEOTIDE SEQUENCE [LARGE SCALE GENOMIC DNA]</scope>
    <source>
        <strain evidence="6">Foshan</strain>
    </source>
</reference>
<dbReference type="SUPFAM" id="SSF50630">
    <property type="entry name" value="Acid proteases"/>
    <property type="match status" value="1"/>
</dbReference>
<dbReference type="InterPro" id="IPR041577">
    <property type="entry name" value="RT_RNaseH_2"/>
</dbReference>
<dbReference type="InterPro" id="IPR001878">
    <property type="entry name" value="Znf_CCHC"/>
</dbReference>
<dbReference type="RefSeq" id="XP_062704249.1">
    <property type="nucleotide sequence ID" value="XM_062848265.1"/>
</dbReference>
<feature type="domain" description="Reverse transcriptase" evidence="4">
    <location>
        <begin position="499"/>
        <end position="677"/>
    </location>
</feature>
<dbReference type="Proteomes" id="UP000069940">
    <property type="component" value="Unassembled WGS sequence"/>
</dbReference>
<dbReference type="PANTHER" id="PTHR37984:SF13">
    <property type="entry name" value="RIBONUCLEASE H"/>
    <property type="match status" value="1"/>
</dbReference>
<dbReference type="PROSITE" id="PS50158">
    <property type="entry name" value="ZF_CCHC"/>
    <property type="match status" value="1"/>
</dbReference>
<feature type="compositionally biased region" description="Polar residues" evidence="2">
    <location>
        <begin position="215"/>
        <end position="226"/>
    </location>
</feature>
<evidence type="ECO:0000256" key="1">
    <source>
        <dbReference type="PROSITE-ProRule" id="PRU00047"/>
    </source>
</evidence>
<dbReference type="InterPro" id="IPR000477">
    <property type="entry name" value="RT_dom"/>
</dbReference>
<dbReference type="InterPro" id="IPR050951">
    <property type="entry name" value="Retrovirus_Pol_polyprotein"/>
</dbReference>
<organism evidence="5 6">
    <name type="scientific">Aedes albopictus</name>
    <name type="common">Asian tiger mosquito</name>
    <name type="synonym">Stegomyia albopicta</name>
    <dbReference type="NCBI Taxonomy" id="7160"/>
    <lineage>
        <taxon>Eukaryota</taxon>
        <taxon>Metazoa</taxon>
        <taxon>Ecdysozoa</taxon>
        <taxon>Arthropoda</taxon>
        <taxon>Hexapoda</taxon>
        <taxon>Insecta</taxon>
        <taxon>Pterygota</taxon>
        <taxon>Neoptera</taxon>
        <taxon>Endopterygota</taxon>
        <taxon>Diptera</taxon>
        <taxon>Nematocera</taxon>
        <taxon>Culicoidea</taxon>
        <taxon>Culicidae</taxon>
        <taxon>Culicinae</taxon>
        <taxon>Aedini</taxon>
        <taxon>Aedes</taxon>
        <taxon>Stegomyia</taxon>
    </lineage>
</organism>
<dbReference type="Gene3D" id="3.10.10.10">
    <property type="entry name" value="HIV Type 1 Reverse Transcriptase, subunit A, domain 1"/>
    <property type="match status" value="1"/>
</dbReference>
<dbReference type="CDD" id="cd01647">
    <property type="entry name" value="RT_LTR"/>
    <property type="match status" value="1"/>
</dbReference>
<dbReference type="InterPro" id="IPR043128">
    <property type="entry name" value="Rev_trsase/Diguanyl_cyclase"/>
</dbReference>
<feature type="compositionally biased region" description="Basic residues" evidence="2">
    <location>
        <begin position="204"/>
        <end position="214"/>
    </location>
</feature>
<feature type="region of interest" description="Disordered" evidence="2">
    <location>
        <begin position="200"/>
        <end position="226"/>
    </location>
</feature>
<dbReference type="EnsemblMetazoa" id="AALFPA23_018891.R27766">
    <property type="protein sequence ID" value="AALFPA23_018891.P27766"/>
    <property type="gene ID" value="AALFPA23_018891"/>
</dbReference>
<protein>
    <recommendedName>
        <fullName evidence="7">Reverse transcriptase domain-containing protein</fullName>
    </recommendedName>
</protein>
<sequence length="805" mass="90961">MAEEEQPKYVMGGSSGNVKVAMNFGSFDNYVAGDDFEVYEERMLQHFLLHDIPENRKVAFLLTHLGMDTYAILKKLLQPVNPSTKTYAELVAALKKHFRPDVNKVSERYRFHQADQNAGQVVSEYVVELKALAEKCEFGDFLTEALRDRFVFGIYDSRLRTHLLKQKNLTFDKAVDEALNWELAEKDNKVRENVFGAHVVRSGKQNRGRSKSRSKFGNSNGGQKNQYGRRKVCEKCGRDHVSGKCPARNWKCFACGKQGHGANVCYSRSARQNRSGSQDSRKNQTVGTVGAGEDLAAEIANLRMQLNSVKNDALLVRSKEATETLFVDNRPVEFEIDSGACATVISDNLYRKWFSNRPLFSVNDDFSTVTGQNIKVIGGFSADVSRRQRGPSERLALVVIESNKGFRPLLGRTWMDVLWPGWRSKFKESIVSMNRVENTLLDSIRLKYPNVICNDNTPIRDFEAEIIMEDNVTPIFHVAYSPPYQQRPAIEAELNRLCEENILKKVAFSRWASPIVVVPKSNGSLRLCIDCKVTINPHLRSEHYPLPRIDDIFAKLANCNFFCVIDLRGAYQQLKVSENSQQYLTINTHIGLFQYVRLPFGVATAPSIFQSIMDQILGDIEGCVTYLDDALIGARTLEECKQILDRVLERLSRFNVKINTEKSKFFVTSVDYLGHTVSQDGIRPNQSKVTAIVNAPAPKNIQELQSYLGLLNYYSKFIPNISSELRVLYRLLRKDVAFNWDGDCEECFARSKELIMKNNLLQLYDPNKPIVVAADASPYGVGAVLSHIVDGEEKPRLGTVGCGLE</sequence>
<dbReference type="PROSITE" id="PS50878">
    <property type="entry name" value="RT_POL"/>
    <property type="match status" value="1"/>
</dbReference>
<keyword evidence="1" id="KW-0862">Zinc</keyword>
<evidence type="ECO:0000256" key="2">
    <source>
        <dbReference type="SAM" id="MobiDB-lite"/>
    </source>
</evidence>
<proteinExistence type="predicted"/>
<accession>A0ABM1ZIS0</accession>
<evidence type="ECO:0000313" key="6">
    <source>
        <dbReference type="Proteomes" id="UP000069940"/>
    </source>
</evidence>